<organism evidence="2 3">
    <name type="scientific">Pseudomonas fragi</name>
    <dbReference type="NCBI Taxonomy" id="296"/>
    <lineage>
        <taxon>Bacteria</taxon>
        <taxon>Pseudomonadati</taxon>
        <taxon>Pseudomonadota</taxon>
        <taxon>Gammaproteobacteria</taxon>
        <taxon>Pseudomonadales</taxon>
        <taxon>Pseudomonadaceae</taxon>
        <taxon>Pseudomonas</taxon>
    </lineage>
</organism>
<proteinExistence type="predicted"/>
<dbReference type="AlphaFoldDB" id="A0A266LP18"/>
<dbReference type="RefSeq" id="WP_095030885.1">
    <property type="nucleotide sequence ID" value="NZ_NQKL01000023.1"/>
</dbReference>
<comment type="caution">
    <text evidence="2">The sequence shown here is derived from an EMBL/GenBank/DDBJ whole genome shotgun (WGS) entry which is preliminary data.</text>
</comment>
<feature type="signal peptide" evidence="1">
    <location>
        <begin position="1"/>
        <end position="29"/>
    </location>
</feature>
<evidence type="ECO:0000313" key="3">
    <source>
        <dbReference type="Proteomes" id="UP000216113"/>
    </source>
</evidence>
<dbReference type="EMBL" id="NQKL01000023">
    <property type="protein sequence ID" value="OZY39781.1"/>
    <property type="molecule type" value="Genomic_DNA"/>
</dbReference>
<keyword evidence="1" id="KW-0732">Signal</keyword>
<sequence>MLLHPQYSALRTYGLSLAAVLVINASAQAEQFIGFGQPGLPGRWAVETFPVYNRNADGNVRAGGNTVLAYFSETGFTETTRDQLQFWVGAVPGYASTNGAKNTSTWGVASPNLGFAYYYNVVEPTSAYGASEYTTFWTNPTLMVEFPNGNDDIAGYGAFANRYAASFSVANYLQVGRFAATFTPVGVHYAARNRNSTDLGNGDPQQLRGGVSYWFADIAAGYRVRDDLWLGVHHVYHVNNRAASSFAPSKVGKIGPSMTYTGFSRQNLYISANFNVDYHLSDNLRRSNELTMALVKFF</sequence>
<reference evidence="2 3" key="1">
    <citation type="submission" date="2017-08" db="EMBL/GenBank/DDBJ databases">
        <title>Genomic and metabolic characterisation of spoilage-associated Pseudomonas species.</title>
        <authorList>
            <person name="Stanborough T."/>
            <person name="Fegan N."/>
            <person name="Powell S.M."/>
            <person name="Singh T."/>
            <person name="Tamplin M.L."/>
            <person name="Chandry P.S."/>
        </authorList>
    </citation>
    <scope>NUCLEOTIDE SEQUENCE [LARGE SCALE GENOMIC DNA]</scope>
    <source>
        <strain evidence="2 3">F1820</strain>
    </source>
</reference>
<gene>
    <name evidence="2" type="ORF">CJF43_21480</name>
</gene>
<feature type="chain" id="PRO_5012040342" description="Protein involved in meta-pathway of phenol degradation" evidence="1">
    <location>
        <begin position="30"/>
        <end position="298"/>
    </location>
</feature>
<name>A0A266LP18_PSEFR</name>
<evidence type="ECO:0000256" key="1">
    <source>
        <dbReference type="SAM" id="SignalP"/>
    </source>
</evidence>
<evidence type="ECO:0000313" key="2">
    <source>
        <dbReference type="EMBL" id="OZY39781.1"/>
    </source>
</evidence>
<accession>A0A266LP18</accession>
<evidence type="ECO:0008006" key="4">
    <source>
        <dbReference type="Google" id="ProtNLM"/>
    </source>
</evidence>
<protein>
    <recommendedName>
        <fullName evidence="4">Protein involved in meta-pathway of phenol degradation</fullName>
    </recommendedName>
</protein>
<dbReference type="Proteomes" id="UP000216113">
    <property type="component" value="Unassembled WGS sequence"/>
</dbReference>